<dbReference type="EMBL" id="CP140152">
    <property type="protein sequence ID" value="WQH07207.1"/>
    <property type="molecule type" value="Genomic_DNA"/>
</dbReference>
<evidence type="ECO:0000313" key="2">
    <source>
        <dbReference type="Proteomes" id="UP001326110"/>
    </source>
</evidence>
<dbReference type="Proteomes" id="UP001326110">
    <property type="component" value="Chromosome"/>
</dbReference>
<sequence>MGRKCGWGRPVKQLVRDKLVWVALFEHSGFFKWFADGGTPGYLTVHAHDRRTCNW</sequence>
<evidence type="ECO:0000313" key="1">
    <source>
        <dbReference type="EMBL" id="WQH07207.1"/>
    </source>
</evidence>
<dbReference type="GeneID" id="43166980"/>
<name>A0ABZ0Y766_9BURK</name>
<protein>
    <submittedName>
        <fullName evidence="1">Uncharacterized protein</fullName>
    </submittedName>
</protein>
<reference evidence="1 2" key="1">
    <citation type="submission" date="2023-11" db="EMBL/GenBank/DDBJ databases">
        <title>MicrobeMod: A computational toolkit for identifying prokaryotic methylation and restriction-modification with nanopore sequencing.</title>
        <authorList>
            <person name="Crits-Christoph A."/>
            <person name="Kang S.C."/>
            <person name="Lee H."/>
            <person name="Ostrov N."/>
        </authorList>
    </citation>
    <scope>NUCLEOTIDE SEQUENCE [LARGE SCALE GENOMIC DNA]</scope>
    <source>
        <strain evidence="1 2">ATCC 25935</strain>
    </source>
</reference>
<gene>
    <name evidence="1" type="ORF">SR858_12980</name>
</gene>
<keyword evidence="2" id="KW-1185">Reference proteome</keyword>
<organism evidence="1 2">
    <name type="scientific">Duganella zoogloeoides</name>
    <dbReference type="NCBI Taxonomy" id="75659"/>
    <lineage>
        <taxon>Bacteria</taxon>
        <taxon>Pseudomonadati</taxon>
        <taxon>Pseudomonadota</taxon>
        <taxon>Betaproteobacteria</taxon>
        <taxon>Burkholderiales</taxon>
        <taxon>Oxalobacteraceae</taxon>
        <taxon>Telluria group</taxon>
        <taxon>Duganella</taxon>
    </lineage>
</organism>
<proteinExistence type="predicted"/>
<accession>A0ABZ0Y766</accession>
<dbReference type="RefSeq" id="WP_019921221.1">
    <property type="nucleotide sequence ID" value="NZ_CP140152.1"/>
</dbReference>